<dbReference type="InterPro" id="IPR023395">
    <property type="entry name" value="MCP_dom_sf"/>
</dbReference>
<organism evidence="17 18">
    <name type="scientific">Xylocopa violacea</name>
    <name type="common">Violet carpenter bee</name>
    <name type="synonym">Apis violacea</name>
    <dbReference type="NCBI Taxonomy" id="135666"/>
    <lineage>
        <taxon>Eukaryota</taxon>
        <taxon>Metazoa</taxon>
        <taxon>Ecdysozoa</taxon>
        <taxon>Arthropoda</taxon>
        <taxon>Hexapoda</taxon>
        <taxon>Insecta</taxon>
        <taxon>Pterygota</taxon>
        <taxon>Neoptera</taxon>
        <taxon>Endopterygota</taxon>
        <taxon>Hymenoptera</taxon>
        <taxon>Apocrita</taxon>
        <taxon>Aculeata</taxon>
        <taxon>Apoidea</taxon>
        <taxon>Anthophila</taxon>
        <taxon>Apidae</taxon>
        <taxon>Xylocopa</taxon>
        <taxon>Xylocopa</taxon>
    </lineage>
</organism>
<dbReference type="Proteomes" id="UP001642520">
    <property type="component" value="Unassembled WGS sequence"/>
</dbReference>
<feature type="repeat" description="Solcar" evidence="14">
    <location>
        <begin position="239"/>
        <end position="326"/>
    </location>
</feature>
<accession>A0ABP1PCW7</accession>
<evidence type="ECO:0000256" key="10">
    <source>
        <dbReference type="ARBA" id="ARBA00023128"/>
    </source>
</evidence>
<evidence type="ECO:0000256" key="15">
    <source>
        <dbReference type="RuleBase" id="RU000488"/>
    </source>
</evidence>
<reference evidence="17 18" key="1">
    <citation type="submission" date="2024-08" db="EMBL/GenBank/DDBJ databases">
        <authorList>
            <person name="Will J Nash"/>
            <person name="Angela Man"/>
            <person name="Seanna McTaggart"/>
            <person name="Kendall Baker"/>
            <person name="Tom Barker"/>
            <person name="Leah Catchpole"/>
            <person name="Alex Durrant"/>
            <person name="Karim Gharbi"/>
            <person name="Naomi Irish"/>
            <person name="Gemy Kaithakottil"/>
            <person name="Debby Ku"/>
            <person name="Aaliyah Providence"/>
            <person name="Felix Shaw"/>
            <person name="David Swarbreck"/>
            <person name="Chris Watkins"/>
            <person name="Ann M. McCartney"/>
            <person name="Giulio Formenti"/>
            <person name="Alice Mouton"/>
            <person name="Noel Vella"/>
            <person name="Bjorn M von Reumont"/>
            <person name="Adriana Vella"/>
            <person name="Wilfried Haerty"/>
        </authorList>
    </citation>
    <scope>NUCLEOTIDE SEQUENCE [LARGE SCALE GENOMIC DNA]</scope>
</reference>
<feature type="transmembrane region" description="Helical" evidence="16">
    <location>
        <begin position="241"/>
        <end position="262"/>
    </location>
</feature>
<keyword evidence="4 15" id="KW-0813">Transport</keyword>
<keyword evidence="7" id="KW-0677">Repeat</keyword>
<evidence type="ECO:0000256" key="2">
    <source>
        <dbReference type="ARBA" id="ARBA00006375"/>
    </source>
</evidence>
<keyword evidence="9 16" id="KW-1133">Transmembrane helix</keyword>
<proteinExistence type="inferred from homology"/>
<keyword evidence="5" id="KW-0050">Antiport</keyword>
<keyword evidence="11 14" id="KW-0472">Membrane</keyword>
<evidence type="ECO:0000256" key="4">
    <source>
        <dbReference type="ARBA" id="ARBA00022448"/>
    </source>
</evidence>
<evidence type="ECO:0000256" key="14">
    <source>
        <dbReference type="PROSITE-ProRule" id="PRU00282"/>
    </source>
</evidence>
<name>A0ABP1PCW7_XYLVO</name>
<sequence length="340" mass="38514">MTEEIERSRASDSTIDIKLLNGSDARLRSTIDFGAAFVISGILAIVFRTMIAPIERVKLILQTQASSQQIGKSKRAYSGVLNALVRIPREQGFLSLWRGNLLNVCRYFPAQAINFSFYDVYYEIFRKIFETRTIHSDVILPFLSGGAVGLTSSALLYPLNFCNTRISVDIGDNKMIKRDFYGLRDCLSKVYKTDGYRGFYQGLSSAACGLALYRSIYFGVYTFSKRLYTRKFMEDSQAPPFFVSLILAQSSSIFAISMTYPLDTLSRQKMLWSGRGTKHYVTVRQMISIILKKDGPIGFYKGISANLMSTICGALLLVTYDIIKKRFDRFVESKRTKSEN</sequence>
<evidence type="ECO:0000313" key="18">
    <source>
        <dbReference type="Proteomes" id="UP001642520"/>
    </source>
</evidence>
<keyword evidence="18" id="KW-1185">Reference proteome</keyword>
<keyword evidence="6 14" id="KW-0812">Transmembrane</keyword>
<feature type="repeat" description="Solcar" evidence="14">
    <location>
        <begin position="28"/>
        <end position="124"/>
    </location>
</feature>
<dbReference type="InterPro" id="IPR018108">
    <property type="entry name" value="MCP_transmembrane"/>
</dbReference>
<comment type="function">
    <text evidence="16">Catalyzes the exchange of ADP and ATP across the membrane.</text>
</comment>
<evidence type="ECO:0000256" key="16">
    <source>
        <dbReference type="RuleBase" id="RU368008"/>
    </source>
</evidence>
<dbReference type="Gene3D" id="1.50.40.10">
    <property type="entry name" value="Mitochondrial carrier domain"/>
    <property type="match status" value="1"/>
</dbReference>
<evidence type="ECO:0000256" key="1">
    <source>
        <dbReference type="ARBA" id="ARBA00004448"/>
    </source>
</evidence>
<comment type="subcellular location">
    <subcellularLocation>
        <location evidence="16">Membrane</location>
        <topology evidence="16">Multi-pass membrane protein</topology>
    </subcellularLocation>
    <subcellularLocation>
        <location evidence="1">Mitochondrion inner membrane</location>
        <topology evidence="1">Multi-pass membrane protein</topology>
    </subcellularLocation>
</comment>
<comment type="subunit">
    <text evidence="3 16">Monomer.</text>
</comment>
<comment type="catalytic activity">
    <reaction evidence="12">
        <text>ADP(in) + ATP(out) = ADP(out) + ATP(in)</text>
        <dbReference type="Rhea" id="RHEA:34999"/>
        <dbReference type="ChEBI" id="CHEBI:30616"/>
        <dbReference type="ChEBI" id="CHEBI:456216"/>
    </reaction>
    <physiologicalReaction direction="left-to-right" evidence="12">
        <dbReference type="Rhea" id="RHEA:35000"/>
    </physiologicalReaction>
</comment>
<dbReference type="InterPro" id="IPR002113">
    <property type="entry name" value="ADT_euk_type"/>
</dbReference>
<evidence type="ECO:0000256" key="7">
    <source>
        <dbReference type="ARBA" id="ARBA00022737"/>
    </source>
</evidence>
<feature type="transmembrane region" description="Helical" evidence="16">
    <location>
        <begin position="199"/>
        <end position="220"/>
    </location>
</feature>
<dbReference type="SUPFAM" id="SSF103506">
    <property type="entry name" value="Mitochondrial carrier"/>
    <property type="match status" value="1"/>
</dbReference>
<feature type="transmembrane region" description="Helical" evidence="16">
    <location>
        <begin position="33"/>
        <end position="51"/>
    </location>
</feature>
<dbReference type="PRINTS" id="PR00927">
    <property type="entry name" value="ADPTRNSLCASE"/>
</dbReference>
<dbReference type="PRINTS" id="PR00926">
    <property type="entry name" value="MITOCARRIER"/>
</dbReference>
<evidence type="ECO:0000256" key="6">
    <source>
        <dbReference type="ARBA" id="ARBA00022692"/>
    </source>
</evidence>
<comment type="similarity">
    <text evidence="2 15">Belongs to the mitochondrial carrier (TC 2.A.29) family.</text>
</comment>
<dbReference type="PANTHER" id="PTHR45635:SF14">
    <property type="entry name" value="ADP_ATP TRANSLOCASE"/>
    <property type="match status" value="1"/>
</dbReference>
<evidence type="ECO:0000256" key="9">
    <source>
        <dbReference type="ARBA" id="ARBA00022989"/>
    </source>
</evidence>
<evidence type="ECO:0000256" key="11">
    <source>
        <dbReference type="ARBA" id="ARBA00023136"/>
    </source>
</evidence>
<comment type="caution">
    <text evidence="17">The sequence shown here is derived from an EMBL/GenBank/DDBJ whole genome shotgun (WGS) entry which is preliminary data.</text>
</comment>
<keyword evidence="8" id="KW-0999">Mitochondrion inner membrane</keyword>
<evidence type="ECO:0000256" key="5">
    <source>
        <dbReference type="ARBA" id="ARBA00022449"/>
    </source>
</evidence>
<protein>
    <recommendedName>
        <fullName evidence="16">ADP/ATP translocase</fullName>
    </recommendedName>
    <alternativeName>
        <fullName evidence="16">ADP,ATP carrier protein</fullName>
    </alternativeName>
</protein>
<evidence type="ECO:0000313" key="17">
    <source>
        <dbReference type="EMBL" id="CAL7951079.1"/>
    </source>
</evidence>
<dbReference type="Pfam" id="PF00153">
    <property type="entry name" value="Mito_carr"/>
    <property type="match status" value="3"/>
</dbReference>
<dbReference type="PANTHER" id="PTHR45635">
    <property type="entry name" value="ADP,ATP CARRIER PROTEIN 1-RELATED-RELATED"/>
    <property type="match status" value="1"/>
</dbReference>
<dbReference type="InterPro" id="IPR002067">
    <property type="entry name" value="MCP"/>
</dbReference>
<evidence type="ECO:0000256" key="8">
    <source>
        <dbReference type="ARBA" id="ARBA00022792"/>
    </source>
</evidence>
<evidence type="ECO:0000256" key="12">
    <source>
        <dbReference type="ARBA" id="ARBA00024143"/>
    </source>
</evidence>
<gene>
    <name evidence="17" type="ORF">XYLVIOL_LOCUS10355</name>
</gene>
<comment type="caution">
    <text evidence="16">Lacks conserved residue(s) required for the propagation of feature annotation.</text>
</comment>
<evidence type="ECO:0000256" key="13">
    <source>
        <dbReference type="ARBA" id="ARBA00045250"/>
    </source>
</evidence>
<comment type="function">
    <text evidence="13">ADP:ATP antiporter that mediates import of ADP into the mitochondrial matrix for ATP synthesis, and export of ATP out to fuel the cell. Cycles between the cytoplasmic-open state (c-state) and the matrix-open state (m-state): operates by the alternating access mechanism with a single substrate-binding site intermittently exposed to either the cytosolic (c-state) or matrix (m-state) side of the inner mitochondrial membrane.</text>
</comment>
<keyword evidence="10" id="KW-0496">Mitochondrion</keyword>
<feature type="transmembrane region" description="Helical" evidence="16">
    <location>
        <begin position="303"/>
        <end position="323"/>
    </location>
</feature>
<evidence type="ECO:0000256" key="3">
    <source>
        <dbReference type="ARBA" id="ARBA00011245"/>
    </source>
</evidence>
<dbReference type="EMBL" id="CAXAJV020001300">
    <property type="protein sequence ID" value="CAL7951079.1"/>
    <property type="molecule type" value="Genomic_DNA"/>
</dbReference>
<feature type="repeat" description="Solcar" evidence="14">
    <location>
        <begin position="136"/>
        <end position="227"/>
    </location>
</feature>
<dbReference type="PROSITE" id="PS50920">
    <property type="entry name" value="SOLCAR"/>
    <property type="match status" value="3"/>
</dbReference>